<reference evidence="3" key="2">
    <citation type="submission" date="2020-02" db="EMBL/GenBank/DDBJ databases">
        <authorList>
            <person name="Gilchrist C.L.M."/>
            <person name="Chooi Y.-H."/>
        </authorList>
    </citation>
    <scope>NUCLEOTIDE SEQUENCE</scope>
    <source>
        <strain evidence="3">MST-FP2251</strain>
    </source>
</reference>
<organism evidence="3 4">
    <name type="scientific">Aspergillus nanangensis</name>
    <dbReference type="NCBI Taxonomy" id="2582783"/>
    <lineage>
        <taxon>Eukaryota</taxon>
        <taxon>Fungi</taxon>
        <taxon>Dikarya</taxon>
        <taxon>Ascomycota</taxon>
        <taxon>Pezizomycotina</taxon>
        <taxon>Eurotiomycetes</taxon>
        <taxon>Eurotiomycetidae</taxon>
        <taxon>Eurotiales</taxon>
        <taxon>Aspergillaceae</taxon>
        <taxon>Aspergillus</taxon>
        <taxon>Aspergillus subgen. Circumdati</taxon>
    </lineage>
</organism>
<dbReference type="Proteomes" id="UP001194746">
    <property type="component" value="Unassembled WGS sequence"/>
</dbReference>
<feature type="compositionally biased region" description="Acidic residues" evidence="1">
    <location>
        <begin position="107"/>
        <end position="121"/>
    </location>
</feature>
<dbReference type="AlphaFoldDB" id="A0AAD4CQ79"/>
<feature type="region of interest" description="Disordered" evidence="1">
    <location>
        <begin position="89"/>
        <end position="139"/>
    </location>
</feature>
<protein>
    <submittedName>
        <fullName evidence="3">Uncharacterized protein</fullName>
    </submittedName>
</protein>
<dbReference type="EMBL" id="VCAU01000032">
    <property type="protein sequence ID" value="KAF9889803.1"/>
    <property type="molecule type" value="Genomic_DNA"/>
</dbReference>
<evidence type="ECO:0000313" key="4">
    <source>
        <dbReference type="Proteomes" id="UP001194746"/>
    </source>
</evidence>
<feature type="chain" id="PRO_5042070963" evidence="2">
    <location>
        <begin position="20"/>
        <end position="139"/>
    </location>
</feature>
<reference evidence="3" key="1">
    <citation type="journal article" date="2019" name="Beilstein J. Org. Chem.">
        <title>Nanangenines: drimane sesquiterpenoids as the dominant metabolite cohort of a novel Australian fungus, Aspergillus nanangensis.</title>
        <authorList>
            <person name="Lacey H.J."/>
            <person name="Gilchrist C.L.M."/>
            <person name="Crombie A."/>
            <person name="Kalaitzis J.A."/>
            <person name="Vuong D."/>
            <person name="Rutledge P.J."/>
            <person name="Turner P."/>
            <person name="Pitt J.I."/>
            <person name="Lacey E."/>
            <person name="Chooi Y.H."/>
            <person name="Piggott A.M."/>
        </authorList>
    </citation>
    <scope>NUCLEOTIDE SEQUENCE</scope>
    <source>
        <strain evidence="3">MST-FP2251</strain>
    </source>
</reference>
<comment type="caution">
    <text evidence="3">The sequence shown here is derived from an EMBL/GenBank/DDBJ whole genome shotgun (WGS) entry which is preliminary data.</text>
</comment>
<proteinExistence type="predicted"/>
<keyword evidence="2" id="KW-0732">Signal</keyword>
<name>A0AAD4CQ79_ASPNN</name>
<feature type="signal peptide" evidence="2">
    <location>
        <begin position="1"/>
        <end position="19"/>
    </location>
</feature>
<accession>A0AAD4CQ79</accession>
<gene>
    <name evidence="3" type="ORF">FE257_006893</name>
</gene>
<evidence type="ECO:0000256" key="1">
    <source>
        <dbReference type="SAM" id="MobiDB-lite"/>
    </source>
</evidence>
<keyword evidence="4" id="KW-1185">Reference proteome</keyword>
<sequence length="139" mass="15051">MGWRTTSLLPLDFAVPVCASNTVCEETARRYGVGCIKGLSLKTTTSPSTDAEIDMSDSDDKQGIAGGVEMIAEQTKLLVKKLPPRLLMRDEGEEALEDRSFTASGIEENDDMLPTEEDVENEPPTSQDSASASDDDSLY</sequence>
<evidence type="ECO:0000313" key="3">
    <source>
        <dbReference type="EMBL" id="KAF9889803.1"/>
    </source>
</evidence>
<evidence type="ECO:0000256" key="2">
    <source>
        <dbReference type="SAM" id="SignalP"/>
    </source>
</evidence>